<protein>
    <submittedName>
        <fullName evidence="2">Uncharacterized protein</fullName>
    </submittedName>
</protein>
<evidence type="ECO:0000313" key="2">
    <source>
        <dbReference type="EMBL" id="MFB9906518.1"/>
    </source>
</evidence>
<dbReference type="InterPro" id="IPR015424">
    <property type="entry name" value="PyrdxlP-dep_Trfase"/>
</dbReference>
<evidence type="ECO:0000313" key="3">
    <source>
        <dbReference type="Proteomes" id="UP001589693"/>
    </source>
</evidence>
<proteinExistence type="predicted"/>
<feature type="region of interest" description="Disordered" evidence="1">
    <location>
        <begin position="1"/>
        <end position="24"/>
    </location>
</feature>
<dbReference type="InterPro" id="IPR015422">
    <property type="entry name" value="PyrdxlP-dep_Trfase_small"/>
</dbReference>
<dbReference type="EMBL" id="JBHLZU010000018">
    <property type="protein sequence ID" value="MFB9906518.1"/>
    <property type="molecule type" value="Genomic_DNA"/>
</dbReference>
<comment type="caution">
    <text evidence="2">The sequence shown here is derived from an EMBL/GenBank/DDBJ whole genome shotgun (WGS) entry which is preliminary data.</text>
</comment>
<accession>A0ABV6A042</accession>
<dbReference type="RefSeq" id="WP_377854961.1">
    <property type="nucleotide sequence ID" value="NZ_JBHLZU010000018.1"/>
</dbReference>
<dbReference type="SUPFAM" id="SSF53383">
    <property type="entry name" value="PLP-dependent transferases"/>
    <property type="match status" value="1"/>
</dbReference>
<keyword evidence="3" id="KW-1185">Reference proteome</keyword>
<dbReference type="Gene3D" id="3.90.1150.10">
    <property type="entry name" value="Aspartate Aminotransferase, domain 1"/>
    <property type="match status" value="1"/>
</dbReference>
<dbReference type="Proteomes" id="UP001589693">
    <property type="component" value="Unassembled WGS sequence"/>
</dbReference>
<evidence type="ECO:0000256" key="1">
    <source>
        <dbReference type="SAM" id="MobiDB-lite"/>
    </source>
</evidence>
<organism evidence="2 3">
    <name type="scientific">Allokutzneria oryzae</name>
    <dbReference type="NCBI Taxonomy" id="1378989"/>
    <lineage>
        <taxon>Bacteria</taxon>
        <taxon>Bacillati</taxon>
        <taxon>Actinomycetota</taxon>
        <taxon>Actinomycetes</taxon>
        <taxon>Pseudonocardiales</taxon>
        <taxon>Pseudonocardiaceae</taxon>
        <taxon>Allokutzneria</taxon>
    </lineage>
</organism>
<name>A0ABV6A042_9PSEU</name>
<sequence>MNARASRHNDAASNPAPGRMRNEFQSRHRRIIDLLAEQGEWLRPVPSTAGIHLSALFSGTPPDIRELLPQLRAEGVGVYPLSRFYAGEPDRAGRRLRNALSHIGNASR</sequence>
<gene>
    <name evidence="2" type="ORF">ACFFQA_21505</name>
</gene>
<reference evidence="2 3" key="1">
    <citation type="submission" date="2024-09" db="EMBL/GenBank/DDBJ databases">
        <authorList>
            <person name="Sun Q."/>
            <person name="Mori K."/>
        </authorList>
    </citation>
    <scope>NUCLEOTIDE SEQUENCE [LARGE SCALE GENOMIC DNA]</scope>
    <source>
        <strain evidence="2 3">TBRC 7907</strain>
    </source>
</reference>